<protein>
    <submittedName>
        <fullName evidence="1">Uncharacterized protein</fullName>
    </submittedName>
</protein>
<keyword evidence="2" id="KW-1185">Reference proteome</keyword>
<dbReference type="AlphaFoldDB" id="M5G7T7"/>
<dbReference type="RefSeq" id="XP_040628844.1">
    <property type="nucleotide sequence ID" value="XM_040772767.1"/>
</dbReference>
<gene>
    <name evidence="1" type="ORF">DACRYDRAFT_22377</name>
</gene>
<evidence type="ECO:0000313" key="2">
    <source>
        <dbReference type="Proteomes" id="UP000030653"/>
    </source>
</evidence>
<dbReference type="GeneID" id="63687829"/>
<reference evidence="1 2" key="1">
    <citation type="journal article" date="2012" name="Science">
        <title>The Paleozoic origin of enzymatic lignin decomposition reconstructed from 31 fungal genomes.</title>
        <authorList>
            <person name="Floudas D."/>
            <person name="Binder M."/>
            <person name="Riley R."/>
            <person name="Barry K."/>
            <person name="Blanchette R.A."/>
            <person name="Henrissat B."/>
            <person name="Martinez A.T."/>
            <person name="Otillar R."/>
            <person name="Spatafora J.W."/>
            <person name="Yadav J.S."/>
            <person name="Aerts A."/>
            <person name="Benoit I."/>
            <person name="Boyd A."/>
            <person name="Carlson A."/>
            <person name="Copeland A."/>
            <person name="Coutinho P.M."/>
            <person name="de Vries R.P."/>
            <person name="Ferreira P."/>
            <person name="Findley K."/>
            <person name="Foster B."/>
            <person name="Gaskell J."/>
            <person name="Glotzer D."/>
            <person name="Gorecki P."/>
            <person name="Heitman J."/>
            <person name="Hesse C."/>
            <person name="Hori C."/>
            <person name="Igarashi K."/>
            <person name="Jurgens J.A."/>
            <person name="Kallen N."/>
            <person name="Kersten P."/>
            <person name="Kohler A."/>
            <person name="Kuees U."/>
            <person name="Kumar T.K.A."/>
            <person name="Kuo A."/>
            <person name="LaButti K."/>
            <person name="Larrondo L.F."/>
            <person name="Lindquist E."/>
            <person name="Ling A."/>
            <person name="Lombard V."/>
            <person name="Lucas S."/>
            <person name="Lundell T."/>
            <person name="Martin R."/>
            <person name="McLaughlin D.J."/>
            <person name="Morgenstern I."/>
            <person name="Morin E."/>
            <person name="Murat C."/>
            <person name="Nagy L.G."/>
            <person name="Nolan M."/>
            <person name="Ohm R.A."/>
            <person name="Patyshakuliyeva A."/>
            <person name="Rokas A."/>
            <person name="Ruiz-Duenas F.J."/>
            <person name="Sabat G."/>
            <person name="Salamov A."/>
            <person name="Samejima M."/>
            <person name="Schmutz J."/>
            <person name="Slot J.C."/>
            <person name="St John F."/>
            <person name="Stenlid J."/>
            <person name="Sun H."/>
            <person name="Sun S."/>
            <person name="Syed K."/>
            <person name="Tsang A."/>
            <person name="Wiebenga A."/>
            <person name="Young D."/>
            <person name="Pisabarro A."/>
            <person name="Eastwood D.C."/>
            <person name="Martin F."/>
            <person name="Cullen D."/>
            <person name="Grigoriev I.V."/>
            <person name="Hibbett D.S."/>
        </authorList>
    </citation>
    <scope>NUCLEOTIDE SEQUENCE [LARGE SCALE GENOMIC DNA]</scope>
    <source>
        <strain evidence="1 2">DJM-731 SS1</strain>
    </source>
</reference>
<sequence>MKKSFTPMALAFAREEEDLVDKLGHDEVAERAGPGDSEALVPVIGAKCSWCGW</sequence>
<organism evidence="1 2">
    <name type="scientific">Dacryopinax primogenitus (strain DJM 731)</name>
    <name type="common">Brown rot fungus</name>
    <dbReference type="NCBI Taxonomy" id="1858805"/>
    <lineage>
        <taxon>Eukaryota</taxon>
        <taxon>Fungi</taxon>
        <taxon>Dikarya</taxon>
        <taxon>Basidiomycota</taxon>
        <taxon>Agaricomycotina</taxon>
        <taxon>Dacrymycetes</taxon>
        <taxon>Dacrymycetales</taxon>
        <taxon>Dacrymycetaceae</taxon>
        <taxon>Dacryopinax</taxon>
    </lineage>
</organism>
<proteinExistence type="predicted"/>
<dbReference type="HOGENOM" id="CLU_3068625_0_0_1"/>
<dbReference type="EMBL" id="JH795863">
    <property type="protein sequence ID" value="EJU01947.1"/>
    <property type="molecule type" value="Genomic_DNA"/>
</dbReference>
<dbReference type="Proteomes" id="UP000030653">
    <property type="component" value="Unassembled WGS sequence"/>
</dbReference>
<accession>M5G7T7</accession>
<name>M5G7T7_DACPD</name>
<evidence type="ECO:0000313" key="1">
    <source>
        <dbReference type="EMBL" id="EJU01947.1"/>
    </source>
</evidence>